<protein>
    <recommendedName>
        <fullName evidence="5">Hydrolase</fullName>
    </recommendedName>
</protein>
<dbReference type="RefSeq" id="WP_175195055.1">
    <property type="nucleotide sequence ID" value="NZ_CADIJO010000023.1"/>
</dbReference>
<evidence type="ECO:0000313" key="3">
    <source>
        <dbReference type="EMBL" id="CAB3732832.1"/>
    </source>
</evidence>
<dbReference type="EMBL" id="CADIJO010000023">
    <property type="protein sequence ID" value="CAB3732832.1"/>
    <property type="molecule type" value="Genomic_DNA"/>
</dbReference>
<dbReference type="Proteomes" id="UP000494111">
    <property type="component" value="Unassembled WGS sequence"/>
</dbReference>
<dbReference type="SUPFAM" id="SSF53474">
    <property type="entry name" value="alpha/beta-Hydrolases"/>
    <property type="match status" value="1"/>
</dbReference>
<keyword evidence="1" id="KW-0732">Signal</keyword>
<dbReference type="InterPro" id="IPR050955">
    <property type="entry name" value="Plant_Biomass_Hydrol_Est"/>
</dbReference>
<dbReference type="AlphaFoldDB" id="A0A6S7AJV4"/>
<gene>
    <name evidence="3" type="ORF">LMG3458_05003</name>
</gene>
<dbReference type="InterPro" id="IPR029058">
    <property type="entry name" value="AB_hydrolase_fold"/>
</dbReference>
<sequence>MTTLPARRQGHGIKLSFYDFGATPFFACQYDQRFSYCLYVPADYDETAAKAYDLAVIVHGTGRTATQYRDLFADFAQRHDCIVLAPLFPVGIIEPGDLANYKRIQFHDIRYDHVLLAMVDEVIAKYRVNGSRFLLYGYSGGGQFCQRFFMLHPERLQAVSIGAPGVVTLLHPDYDWWVGVRDVPARFGKAIDIEAMRQVAVQTVVGTDDTQTWEITIPRDSKLWMPGADLQGDNRIERIEALAQSFERHGIKVRRDTVPGVAHEPFKVIDPVQVFFEDFLKARR</sequence>
<evidence type="ECO:0000313" key="4">
    <source>
        <dbReference type="Proteomes" id="UP000494111"/>
    </source>
</evidence>
<evidence type="ECO:0000256" key="2">
    <source>
        <dbReference type="ARBA" id="ARBA00022801"/>
    </source>
</evidence>
<proteinExistence type="predicted"/>
<evidence type="ECO:0000256" key="1">
    <source>
        <dbReference type="ARBA" id="ARBA00022729"/>
    </source>
</evidence>
<name>A0A6S7AJV4_9BURK</name>
<evidence type="ECO:0008006" key="5">
    <source>
        <dbReference type="Google" id="ProtNLM"/>
    </source>
</evidence>
<dbReference type="PANTHER" id="PTHR43037">
    <property type="entry name" value="UNNAMED PRODUCT-RELATED"/>
    <property type="match status" value="1"/>
</dbReference>
<dbReference type="PANTHER" id="PTHR43037:SF5">
    <property type="entry name" value="FERULOYL ESTERASE"/>
    <property type="match status" value="1"/>
</dbReference>
<organism evidence="3 4">
    <name type="scientific">Achromobacter deleyi</name>
    <dbReference type="NCBI Taxonomy" id="1353891"/>
    <lineage>
        <taxon>Bacteria</taxon>
        <taxon>Pseudomonadati</taxon>
        <taxon>Pseudomonadota</taxon>
        <taxon>Betaproteobacteria</taxon>
        <taxon>Burkholderiales</taxon>
        <taxon>Alcaligenaceae</taxon>
        <taxon>Achromobacter</taxon>
    </lineage>
</organism>
<dbReference type="GO" id="GO:0016787">
    <property type="term" value="F:hydrolase activity"/>
    <property type="evidence" value="ECO:0007669"/>
    <property type="project" value="UniProtKB-KW"/>
</dbReference>
<dbReference type="Gene3D" id="3.40.50.1820">
    <property type="entry name" value="alpha/beta hydrolase"/>
    <property type="match status" value="1"/>
</dbReference>
<accession>A0A6S7AJV4</accession>
<keyword evidence="2" id="KW-0378">Hydrolase</keyword>
<reference evidence="3 4" key="1">
    <citation type="submission" date="2020-04" db="EMBL/GenBank/DDBJ databases">
        <authorList>
            <person name="De Canck E."/>
        </authorList>
    </citation>
    <scope>NUCLEOTIDE SEQUENCE [LARGE SCALE GENOMIC DNA]</scope>
    <source>
        <strain evidence="3 4">LMG 3458</strain>
    </source>
</reference>